<dbReference type="AlphaFoldDB" id="A0A7N0RCE0"/>
<protein>
    <submittedName>
        <fullName evidence="8">Uncharacterized protein</fullName>
    </submittedName>
</protein>
<dbReference type="InterPro" id="IPR001680">
    <property type="entry name" value="WD40_rpt"/>
</dbReference>
<dbReference type="InterPro" id="IPR036322">
    <property type="entry name" value="WD40_repeat_dom_sf"/>
</dbReference>
<comment type="similarity">
    <text evidence="2">Belongs to the WD repeat SEC13 family.</text>
</comment>
<dbReference type="GO" id="GO:0031080">
    <property type="term" value="C:nuclear pore outer ring"/>
    <property type="evidence" value="ECO:0007669"/>
    <property type="project" value="TreeGrafter"/>
</dbReference>
<keyword evidence="4" id="KW-0853">WD repeat</keyword>
<dbReference type="Proteomes" id="UP000594263">
    <property type="component" value="Unplaced"/>
</dbReference>
<dbReference type="EnsemblPlants" id="Kaladp0008s0232.1.v1.1">
    <property type="protein sequence ID" value="Kaladp0008s0232.1.v1.1"/>
    <property type="gene ID" value="Kaladp0008s0232.v1.1"/>
</dbReference>
<accession>A0A7N0RCE0</accession>
<evidence type="ECO:0000256" key="6">
    <source>
        <dbReference type="ARBA" id="ARBA00022927"/>
    </source>
</evidence>
<evidence type="ECO:0000256" key="2">
    <source>
        <dbReference type="ARBA" id="ARBA00010102"/>
    </source>
</evidence>
<dbReference type="PANTHER" id="PTHR11024">
    <property type="entry name" value="NUCLEAR PORE COMPLEX PROTEIN SEC13 / SEH1 FAMILY MEMBER"/>
    <property type="match status" value="1"/>
</dbReference>
<keyword evidence="9" id="KW-1185">Reference proteome</keyword>
<evidence type="ECO:0000313" key="9">
    <source>
        <dbReference type="Proteomes" id="UP000594263"/>
    </source>
</evidence>
<proteinExistence type="inferred from homology"/>
<dbReference type="SUPFAM" id="SSF50978">
    <property type="entry name" value="WD40 repeat-like"/>
    <property type="match status" value="1"/>
</dbReference>
<dbReference type="Gene3D" id="2.130.10.10">
    <property type="entry name" value="YVTN repeat-like/Quinoprotein amine dehydrogenase"/>
    <property type="match status" value="1"/>
</dbReference>
<evidence type="ECO:0000256" key="1">
    <source>
        <dbReference type="ARBA" id="ARBA00004259"/>
    </source>
</evidence>
<keyword evidence="6" id="KW-0653">Protein transport</keyword>
<organism evidence="8 9">
    <name type="scientific">Kalanchoe fedtschenkoi</name>
    <name type="common">Lavender scallops</name>
    <name type="synonym">South American air plant</name>
    <dbReference type="NCBI Taxonomy" id="63787"/>
    <lineage>
        <taxon>Eukaryota</taxon>
        <taxon>Viridiplantae</taxon>
        <taxon>Streptophyta</taxon>
        <taxon>Embryophyta</taxon>
        <taxon>Tracheophyta</taxon>
        <taxon>Spermatophyta</taxon>
        <taxon>Magnoliopsida</taxon>
        <taxon>eudicotyledons</taxon>
        <taxon>Gunneridae</taxon>
        <taxon>Pentapetalae</taxon>
        <taxon>Saxifragales</taxon>
        <taxon>Crassulaceae</taxon>
        <taxon>Kalanchoe</taxon>
    </lineage>
</organism>
<keyword evidence="3" id="KW-0813">Transport</keyword>
<dbReference type="Gramene" id="Kaladp0008s0232.1.v1.1">
    <property type="protein sequence ID" value="Kaladp0008s0232.1.v1.1"/>
    <property type="gene ID" value="Kaladp0008s0232.v1.1"/>
</dbReference>
<keyword evidence="5" id="KW-0677">Repeat</keyword>
<evidence type="ECO:0000256" key="5">
    <source>
        <dbReference type="ARBA" id="ARBA00022737"/>
    </source>
</evidence>
<evidence type="ECO:0000256" key="3">
    <source>
        <dbReference type="ARBA" id="ARBA00022448"/>
    </source>
</evidence>
<dbReference type="GO" id="GO:0015031">
    <property type="term" value="P:protein transport"/>
    <property type="evidence" value="ECO:0007669"/>
    <property type="project" value="UniProtKB-KW"/>
</dbReference>
<dbReference type="PANTHER" id="PTHR11024:SF3">
    <property type="entry name" value="NUCLEOPORIN SEH1"/>
    <property type="match status" value="1"/>
</dbReference>
<dbReference type="SMART" id="SM00320">
    <property type="entry name" value="WD40"/>
    <property type="match status" value="5"/>
</dbReference>
<dbReference type="OMA" id="NAPTRRW"/>
<dbReference type="Pfam" id="PF00400">
    <property type="entry name" value="WD40"/>
    <property type="match status" value="2"/>
</dbReference>
<evidence type="ECO:0000313" key="8">
    <source>
        <dbReference type="EnsemblPlants" id="Kaladp0008s0232.3.v1.1"/>
    </source>
</evidence>
<keyword evidence="7" id="KW-0539">Nucleus</keyword>
<reference evidence="8" key="1">
    <citation type="submission" date="2021-01" db="UniProtKB">
        <authorList>
            <consortium name="EnsemblPlants"/>
        </authorList>
    </citation>
    <scope>IDENTIFICATION</scope>
</reference>
<evidence type="ECO:0000256" key="7">
    <source>
        <dbReference type="ARBA" id="ARBA00023242"/>
    </source>
</evidence>
<dbReference type="GO" id="GO:0034198">
    <property type="term" value="P:cellular response to amino acid starvation"/>
    <property type="evidence" value="ECO:0007669"/>
    <property type="project" value="TreeGrafter"/>
</dbReference>
<dbReference type="Gramene" id="Kaladp0008s0232.3.v1.1">
    <property type="protein sequence ID" value="Kaladp0008s0232.3.v1.1"/>
    <property type="gene ID" value="Kaladp0008s0232.v1.1"/>
</dbReference>
<dbReference type="GO" id="GO:0035859">
    <property type="term" value="C:Seh1-associated complex"/>
    <property type="evidence" value="ECO:0007669"/>
    <property type="project" value="TreeGrafter"/>
</dbReference>
<dbReference type="InterPro" id="IPR037363">
    <property type="entry name" value="Sec13/Seh1_fam"/>
</dbReference>
<dbReference type="GO" id="GO:0005198">
    <property type="term" value="F:structural molecule activity"/>
    <property type="evidence" value="ECO:0007669"/>
    <property type="project" value="InterPro"/>
</dbReference>
<evidence type="ECO:0000256" key="4">
    <source>
        <dbReference type="ARBA" id="ARBA00022574"/>
    </source>
</evidence>
<dbReference type="GO" id="GO:1904263">
    <property type="term" value="P:positive regulation of TORC1 signaling"/>
    <property type="evidence" value="ECO:0007669"/>
    <property type="project" value="TreeGrafter"/>
</dbReference>
<dbReference type="EnsemblPlants" id="Kaladp0008s0232.3.v1.1">
    <property type="protein sequence ID" value="Kaladp0008s0232.3.v1.1"/>
    <property type="gene ID" value="Kaladp0008s0232.v1.1"/>
</dbReference>
<sequence>MEKSVAMVGKGTTCSSWNYCGQRLATGSIDGVLAIYDAASTSAFITCRVSESSIDKVVWLPAEFGQAVACIFADGSFALWEETAQDGQELKWKLCVQFLRQSIRVLDLQFGTSGTRLKMVAAYSDGYVRVYELPDPLKLDIWQLQGEFLNMVDSITNFGKATCFSSCISWNPCRDESQPSSFVVGFSSDIPQLNSSKVWEFDDAHHRWLPVAELSLPGDNGDCVSTVAWAPNIGRPFEIIAIATGKGISVWNIGSNPDPDGRLSVERAAFLSAHGGGEVWQMVWDMSGMTLASTGADGVVRLWQSNLNGVWHEQASIVPT</sequence>
<comment type="subcellular location">
    <subcellularLocation>
        <location evidence="1">Nucleus envelope</location>
    </subcellularLocation>
</comment>
<dbReference type="InterPro" id="IPR015943">
    <property type="entry name" value="WD40/YVTN_repeat-like_dom_sf"/>
</dbReference>
<name>A0A7N0RCE0_KALFE</name>